<name>A0ABC9NBV6_BACUC</name>
<accession>A0ABC9NBV6</accession>
<dbReference type="Proteomes" id="UP000004110">
    <property type="component" value="Unassembled WGS sequence"/>
</dbReference>
<sequence length="59" mass="6734">MHTVHEFVTLSFKKVGVELCWEGEGVNEKGIDVKTGRTQVEIDINIFVLVRLSSCWEIL</sequence>
<dbReference type="Gene3D" id="3.90.25.10">
    <property type="entry name" value="UDP-galactose 4-epimerase, domain 1"/>
    <property type="match status" value="1"/>
</dbReference>
<proteinExistence type="predicted"/>
<gene>
    <name evidence="1" type="ORF">BACUNI_02266</name>
</gene>
<organism evidence="1 2">
    <name type="scientific">Bacteroides uniformis (strain ATCC 8492 / DSM 6597 / CCUG 4942 / CIP 103695 / JCM 5828 / KCTC 5204 / NCTC 13054 / VPI 0061)</name>
    <dbReference type="NCBI Taxonomy" id="411479"/>
    <lineage>
        <taxon>Bacteria</taxon>
        <taxon>Pseudomonadati</taxon>
        <taxon>Bacteroidota</taxon>
        <taxon>Bacteroidia</taxon>
        <taxon>Bacteroidales</taxon>
        <taxon>Bacteroidaceae</taxon>
        <taxon>Bacteroides</taxon>
    </lineage>
</organism>
<protein>
    <submittedName>
        <fullName evidence="1">Uncharacterized protein</fullName>
    </submittedName>
</protein>
<reference evidence="1" key="2">
    <citation type="submission" date="2013-11" db="EMBL/GenBank/DDBJ databases">
        <title>Draft genome sequence of Bacteroides uniformis (ATCC 8492).</title>
        <authorList>
            <person name="Sudarsanam P."/>
            <person name="Ley R."/>
            <person name="Guruge J."/>
            <person name="Turnbaugh P.J."/>
            <person name="Mahowald M."/>
            <person name="Liep D."/>
            <person name="Gordon J."/>
        </authorList>
    </citation>
    <scope>NUCLEOTIDE SEQUENCE</scope>
    <source>
        <strain evidence="1">ATCC 8492</strain>
    </source>
</reference>
<dbReference type="EMBL" id="AAYH02000043">
    <property type="protein sequence ID" value="EDO54258.1"/>
    <property type="molecule type" value="Genomic_DNA"/>
</dbReference>
<evidence type="ECO:0000313" key="2">
    <source>
        <dbReference type="Proteomes" id="UP000004110"/>
    </source>
</evidence>
<dbReference type="AlphaFoldDB" id="A0ABC9NBV6"/>
<keyword evidence="2" id="KW-1185">Reference proteome</keyword>
<comment type="caution">
    <text evidence="1">The sequence shown here is derived from an EMBL/GenBank/DDBJ whole genome shotgun (WGS) entry which is preliminary data.</text>
</comment>
<evidence type="ECO:0000313" key="1">
    <source>
        <dbReference type="EMBL" id="EDO54258.1"/>
    </source>
</evidence>
<reference evidence="1" key="1">
    <citation type="submission" date="2007-06" db="EMBL/GenBank/DDBJ databases">
        <authorList>
            <person name="Fulton L."/>
            <person name="Clifton S."/>
            <person name="Fulton B."/>
            <person name="Xu J."/>
            <person name="Minx P."/>
            <person name="Pepin K.H."/>
            <person name="Johnson M."/>
            <person name="Thiruvilangam P."/>
            <person name="Bhonagiri V."/>
            <person name="Nash W.E."/>
            <person name="Mardis E.R."/>
            <person name="Wilson R.K."/>
        </authorList>
    </citation>
    <scope>NUCLEOTIDE SEQUENCE [LARGE SCALE GENOMIC DNA]</scope>
    <source>
        <strain evidence="1">ATCC 8492</strain>
    </source>
</reference>